<dbReference type="GO" id="GO:0005886">
    <property type="term" value="C:plasma membrane"/>
    <property type="evidence" value="ECO:0007669"/>
    <property type="project" value="UniProtKB-SubCell"/>
</dbReference>
<dbReference type="SMART" id="SM00283">
    <property type="entry name" value="MA"/>
    <property type="match status" value="1"/>
</dbReference>
<keyword evidence="9" id="KW-1185">Reference proteome</keyword>
<dbReference type="InterPro" id="IPR012312">
    <property type="entry name" value="Hemerythrin-like"/>
</dbReference>
<dbReference type="InterPro" id="IPR016131">
    <property type="entry name" value="Haemerythrin_Fe_BS"/>
</dbReference>
<protein>
    <submittedName>
        <fullName evidence="8">Bacteriohemerythrin</fullName>
    </submittedName>
</protein>
<evidence type="ECO:0000256" key="3">
    <source>
        <dbReference type="ARBA" id="ARBA00022519"/>
    </source>
</evidence>
<name>A0A6G7PU37_9BACT</name>
<keyword evidence="6" id="KW-0807">Transducer</keyword>
<evidence type="ECO:0000313" key="8">
    <source>
        <dbReference type="EMBL" id="QIJ71195.1"/>
    </source>
</evidence>
<dbReference type="GO" id="GO:0004888">
    <property type="term" value="F:transmembrane signaling receptor activity"/>
    <property type="evidence" value="ECO:0007669"/>
    <property type="project" value="InterPro"/>
</dbReference>
<keyword evidence="3" id="KW-0997">Cell inner membrane</keyword>
<dbReference type="InterPro" id="IPR004090">
    <property type="entry name" value="Chemotax_Me-accpt_rcpt"/>
</dbReference>
<dbReference type="Gene3D" id="1.20.120.30">
    <property type="entry name" value="Aspartate receptor, ligand-binding domain"/>
    <property type="match status" value="1"/>
</dbReference>
<dbReference type="NCBIfam" id="TIGR02481">
    <property type="entry name" value="hemeryth_dom"/>
    <property type="match status" value="1"/>
</dbReference>
<dbReference type="Proteomes" id="UP000502179">
    <property type="component" value="Chromosome"/>
</dbReference>
<proteinExistence type="inferred from homology"/>
<dbReference type="InterPro" id="IPR000727">
    <property type="entry name" value="T_SNARE_dom"/>
</dbReference>
<evidence type="ECO:0000256" key="5">
    <source>
        <dbReference type="ARBA" id="ARBA00023004"/>
    </source>
</evidence>
<dbReference type="Pfam" id="PF01814">
    <property type="entry name" value="Hemerythrin"/>
    <property type="match status" value="1"/>
</dbReference>
<dbReference type="NCBIfam" id="NF033749">
    <property type="entry name" value="bact_hemeryth"/>
    <property type="match status" value="1"/>
</dbReference>
<comment type="similarity">
    <text evidence="7">Belongs to the methyl-accepting chemotaxis (MCP) protein family.</text>
</comment>
<dbReference type="InterPro" id="IPR025991">
    <property type="entry name" value="Chemoreceptor_zinc-bind_dom"/>
</dbReference>
<evidence type="ECO:0000256" key="4">
    <source>
        <dbReference type="ARBA" id="ARBA00022723"/>
    </source>
</evidence>
<dbReference type="GO" id="GO:0006935">
    <property type="term" value="P:chemotaxis"/>
    <property type="evidence" value="ECO:0007669"/>
    <property type="project" value="InterPro"/>
</dbReference>
<evidence type="ECO:0000256" key="1">
    <source>
        <dbReference type="ARBA" id="ARBA00004429"/>
    </source>
</evidence>
<dbReference type="InterPro" id="IPR004089">
    <property type="entry name" value="MCPsignal_dom"/>
</dbReference>
<dbReference type="KEGG" id="tav:G4V39_02395"/>
<dbReference type="PRINTS" id="PR00260">
    <property type="entry name" value="CHEMTRNSDUCR"/>
</dbReference>
<evidence type="ECO:0000313" key="9">
    <source>
        <dbReference type="Proteomes" id="UP000502179"/>
    </source>
</evidence>
<dbReference type="InterPro" id="IPR035938">
    <property type="entry name" value="Hemerythrin-like_sf"/>
</dbReference>
<dbReference type="GO" id="GO:0007165">
    <property type="term" value="P:signal transduction"/>
    <property type="evidence" value="ECO:0007669"/>
    <property type="project" value="UniProtKB-KW"/>
</dbReference>
<dbReference type="AlphaFoldDB" id="A0A6G7PU37"/>
<comment type="similarity">
    <text evidence="2">Belongs to the hemerythrin family.</text>
</comment>
<dbReference type="Gene3D" id="1.10.287.950">
    <property type="entry name" value="Methyl-accepting chemotaxis protein"/>
    <property type="match status" value="1"/>
</dbReference>
<reference evidence="8 9" key="1">
    <citation type="submission" date="2020-02" db="EMBL/GenBank/DDBJ databases">
        <title>Genome analysis of Thermosulfuriphilus ammonigenes ST65T, an anaerobic thermophilic chemolithoautotrophic bacterium isolated from a deep-sea hydrothermal vent.</title>
        <authorList>
            <person name="Slobodkina G."/>
            <person name="Allioux M."/>
            <person name="Merkel A."/>
            <person name="Alain K."/>
            <person name="Jebbar M."/>
            <person name="Slobodkin A."/>
        </authorList>
    </citation>
    <scope>NUCLEOTIDE SEQUENCE [LARGE SCALE GENOMIC DNA]</scope>
    <source>
        <strain evidence="8 9">ST65</strain>
    </source>
</reference>
<sequence>MSLALFLGGLYFTILLSRDLQAIASALWAASRGSFEKGLRPHGFQEIKDLIKAMDSFFAFIVGLFSTLGLQNRILGEAREFIDSSSNEIKNHAQRTSDIAQDMKTSATQATEDIETIFTALQDLSTAATEIAQSISSTAQKTNEAQEHALATKETISRLSESSQKIGSIIKVINEIAEQTNLLALNATIEAARAGEAGKGFAVVANEVKELARQTAKATEEITRMVETIQQETQSAVSAVESITGTVVEVNDLANTIASAAEEQTVTISDITSNIERASNITREVKNKADVLFDHSENFEGLKKDLDIIETSVDNIVTEGSMVLSGIRINTNFMSEIQDYIPESQKIRAVLYQHQQWKDNVISAIIQGKPPEVETDPTKCGLGKFLKNYRPDPTIEPIIDRLKKVHHDLHTSVIDLQKMLTSGQERWQAITFFKERIQPIFNEILDLFNKWLISVDKQAGLRLGSDHLVENKKFMEWGPQFVVGVQIVDEQHQKLLNMVNSLYESLQSGRDKEYLKRLLYDLIDYTAYHFKTEEDLFDKYQYPESDIHKKIHEKLVKKVLDFKERVDSGEALISHDLMNFLKEWLVNHICITDKKFGSFLKEKGVS</sequence>
<evidence type="ECO:0000256" key="6">
    <source>
        <dbReference type="ARBA" id="ARBA00023224"/>
    </source>
</evidence>
<dbReference type="PANTHER" id="PTHR32089">
    <property type="entry name" value="METHYL-ACCEPTING CHEMOTAXIS PROTEIN MCPB"/>
    <property type="match status" value="1"/>
</dbReference>
<comment type="subcellular location">
    <subcellularLocation>
        <location evidence="1">Cell inner membrane</location>
        <topology evidence="1">Multi-pass membrane protein</topology>
    </subcellularLocation>
</comment>
<keyword evidence="5" id="KW-0408">Iron</keyword>
<dbReference type="GO" id="GO:0046872">
    <property type="term" value="F:metal ion binding"/>
    <property type="evidence" value="ECO:0007669"/>
    <property type="project" value="UniProtKB-KW"/>
</dbReference>
<dbReference type="Pfam" id="PF00015">
    <property type="entry name" value="MCPsignal"/>
    <property type="match status" value="1"/>
</dbReference>
<dbReference type="CDD" id="cd12107">
    <property type="entry name" value="Hemerythrin"/>
    <property type="match status" value="1"/>
</dbReference>
<keyword evidence="4" id="KW-0479">Metal-binding</keyword>
<dbReference type="PROSITE" id="PS50192">
    <property type="entry name" value="T_SNARE"/>
    <property type="match status" value="1"/>
</dbReference>
<dbReference type="EMBL" id="CP048877">
    <property type="protein sequence ID" value="QIJ71195.1"/>
    <property type="molecule type" value="Genomic_DNA"/>
</dbReference>
<evidence type="ECO:0000256" key="7">
    <source>
        <dbReference type="ARBA" id="ARBA00029447"/>
    </source>
</evidence>
<dbReference type="InterPro" id="IPR012827">
    <property type="entry name" value="Hemerythrin_metal-bd"/>
</dbReference>
<dbReference type="Pfam" id="PF13682">
    <property type="entry name" value="CZB"/>
    <property type="match status" value="1"/>
</dbReference>
<organism evidence="8 9">
    <name type="scientific">Thermosulfuriphilus ammonigenes</name>
    <dbReference type="NCBI Taxonomy" id="1936021"/>
    <lineage>
        <taxon>Bacteria</taxon>
        <taxon>Pseudomonadati</taxon>
        <taxon>Thermodesulfobacteriota</taxon>
        <taxon>Thermodesulfobacteria</taxon>
        <taxon>Thermodesulfobacteriales</taxon>
        <taxon>Thermodesulfobacteriaceae</taxon>
        <taxon>Thermosulfuriphilus</taxon>
    </lineage>
</organism>
<dbReference type="CDD" id="cd11386">
    <property type="entry name" value="MCP_signal"/>
    <property type="match status" value="1"/>
</dbReference>
<dbReference type="PROSITE" id="PS50111">
    <property type="entry name" value="CHEMOTAXIS_TRANSDUC_2"/>
    <property type="match status" value="1"/>
</dbReference>
<evidence type="ECO:0000256" key="2">
    <source>
        <dbReference type="ARBA" id="ARBA00010587"/>
    </source>
</evidence>
<dbReference type="Gene3D" id="1.20.120.50">
    <property type="entry name" value="Hemerythrin-like"/>
    <property type="match status" value="1"/>
</dbReference>
<dbReference type="SUPFAM" id="SSF47188">
    <property type="entry name" value="Hemerythrin-like"/>
    <property type="match status" value="1"/>
</dbReference>
<accession>A0A6G7PU37</accession>
<dbReference type="PROSITE" id="PS00550">
    <property type="entry name" value="HEMERYTHRINS"/>
    <property type="match status" value="1"/>
</dbReference>
<keyword evidence="3" id="KW-1003">Cell membrane</keyword>
<dbReference type="PANTHER" id="PTHR32089:SF112">
    <property type="entry name" value="LYSOZYME-LIKE PROTEIN-RELATED"/>
    <property type="match status" value="1"/>
</dbReference>
<dbReference type="SUPFAM" id="SSF58104">
    <property type="entry name" value="Methyl-accepting chemotaxis protein (MCP) signaling domain"/>
    <property type="match status" value="1"/>
</dbReference>
<keyword evidence="3" id="KW-0472">Membrane</keyword>
<dbReference type="RefSeq" id="WP_166031417.1">
    <property type="nucleotide sequence ID" value="NZ_CP048877.1"/>
</dbReference>
<gene>
    <name evidence="8" type="ORF">G4V39_02395</name>
</gene>